<dbReference type="GO" id="GO:0003825">
    <property type="term" value="F:alpha,alpha-trehalose-phosphate synthase (UDP-forming) activity"/>
    <property type="evidence" value="ECO:0007669"/>
    <property type="project" value="UniProtKB-EC"/>
</dbReference>
<dbReference type="EMBL" id="JAGIOD010000002">
    <property type="protein sequence ID" value="MBP2383845.1"/>
    <property type="molecule type" value="Genomic_DNA"/>
</dbReference>
<dbReference type="EC" id="2.4.1.15" evidence="3"/>
<dbReference type="PANTHER" id="PTHR10788:SF106">
    <property type="entry name" value="BCDNA.GH08860"/>
    <property type="match status" value="1"/>
</dbReference>
<dbReference type="InterPro" id="IPR006379">
    <property type="entry name" value="HAD-SF_hydro_IIB"/>
</dbReference>
<dbReference type="NCBIfam" id="TIGR01484">
    <property type="entry name" value="HAD-SF-IIB"/>
    <property type="match status" value="1"/>
</dbReference>
<dbReference type="Pfam" id="PF00982">
    <property type="entry name" value="Glyco_transf_20"/>
    <property type="match status" value="1"/>
</dbReference>
<dbReference type="Gene3D" id="3.40.50.2000">
    <property type="entry name" value="Glycogen Phosphorylase B"/>
    <property type="match status" value="2"/>
</dbReference>
<dbReference type="NCBIfam" id="TIGR00685">
    <property type="entry name" value="T6PP"/>
    <property type="match status" value="1"/>
</dbReference>
<keyword evidence="4" id="KW-1185">Reference proteome</keyword>
<dbReference type="Gene3D" id="3.40.50.1000">
    <property type="entry name" value="HAD superfamily/HAD-like"/>
    <property type="match status" value="1"/>
</dbReference>
<evidence type="ECO:0000313" key="4">
    <source>
        <dbReference type="Proteomes" id="UP001519290"/>
    </source>
</evidence>
<dbReference type="InterPro" id="IPR023214">
    <property type="entry name" value="HAD_sf"/>
</dbReference>
<dbReference type="InterPro" id="IPR036412">
    <property type="entry name" value="HAD-like_sf"/>
</dbReference>
<dbReference type="EC" id="3.1.3.12" evidence="3"/>
<keyword evidence="3" id="KW-0378">Hydrolase</keyword>
<dbReference type="PANTHER" id="PTHR10788">
    <property type="entry name" value="TREHALOSE-6-PHOSPHATE SYNTHASE"/>
    <property type="match status" value="1"/>
</dbReference>
<dbReference type="Gene3D" id="3.30.70.1020">
    <property type="entry name" value="Trehalose-6-phosphate phosphatase related protein, domain 2"/>
    <property type="match status" value="1"/>
</dbReference>
<dbReference type="Pfam" id="PF02358">
    <property type="entry name" value="Trehalose_PPase"/>
    <property type="match status" value="1"/>
</dbReference>
<evidence type="ECO:0000313" key="3">
    <source>
        <dbReference type="EMBL" id="MBP2383845.1"/>
    </source>
</evidence>
<dbReference type="SUPFAM" id="SSF56784">
    <property type="entry name" value="HAD-like"/>
    <property type="match status" value="1"/>
</dbReference>
<keyword evidence="3" id="KW-0808">Transferase</keyword>
<organism evidence="3 4">
    <name type="scientific">Brachybacterium sacelli</name>
    <dbReference type="NCBI Taxonomy" id="173364"/>
    <lineage>
        <taxon>Bacteria</taxon>
        <taxon>Bacillati</taxon>
        <taxon>Actinomycetota</taxon>
        <taxon>Actinomycetes</taxon>
        <taxon>Micrococcales</taxon>
        <taxon>Dermabacteraceae</taxon>
        <taxon>Brachybacterium</taxon>
    </lineage>
</organism>
<dbReference type="InterPro" id="IPR001830">
    <property type="entry name" value="Glyco_trans_20"/>
</dbReference>
<gene>
    <name evidence="3" type="ORF">JOF43_003834</name>
</gene>
<evidence type="ECO:0000256" key="2">
    <source>
        <dbReference type="ARBA" id="ARBA00008799"/>
    </source>
</evidence>
<protein>
    <submittedName>
        <fullName evidence="3">Trehalose 6-phosphate synthase/phosphatase</fullName>
        <ecNumber evidence="3">2.4.1.15</ecNumber>
        <ecNumber evidence="3">3.1.3.12</ecNumber>
    </submittedName>
</protein>
<comment type="caution">
    <text evidence="3">The sequence shown here is derived from an EMBL/GenBank/DDBJ whole genome shotgun (WGS) entry which is preliminary data.</text>
</comment>
<accession>A0ABS4X5Y7</accession>
<dbReference type="NCBIfam" id="NF011071">
    <property type="entry name" value="PRK14501.1"/>
    <property type="match status" value="1"/>
</dbReference>
<sequence length="762" mass="83126">MPSSVSHPVDDPARPGHDLVVVANRLPVDSRTLPDGATEWVTSPGGLVTAMESVMRTVDSGAWVGWAGTPGQQPAPFEADGMSLYPVRLDQEEIERYYEGYSNATLWPLYHDVIVAPVFHRTWWDSYVTANRRFARTAAPTASEGGTIWVHDYQLQLVPRMIREDRADVRIGFFNHIPFPSVELFSQLPKRNQILRGLLGADLVGFQRESDAQNFLAAVRKLLGYHVDGQTISVPGLGAAPVREVVAQTFPISIDSTAVSALTEEPELRERAMQLRRDLGNPQHVVLGVDRLDYTKGIRHRLKAWGELLGDGSIDPRETVMIQVATPSRERVEAYQQLRDEVELIVGRINGDHSSIGRAAVSYQHRSFDRRDMTALFMAADVVLVTALRDGMNLVAKEYVASRPDLRGVLVLSEFAGAADELRAAVMVNPHDIDELKAAILRALALTDEEQEEAMRSLRHQVMENDVQAWAHDFLQRLEHSGAPDRGPKPTVRLSGEDITAPEDLDASLRTFARTPRILIATDFDGVLAPIVADRDAVAPDPTALATLRELSEMPGVAVALISGRALGDLDSHARMPSSVVLVGSHGAEVGALPPWMQAEVLDSAALSMTPEKDELLASITENLRRIARAHPGVEVELKPSAAVLHTRNARGRGSHNATESALEYAVTLPEVTVTPGKEVVEFSVVHTSKGAAIETLARASAADAWLYLGDDVTDETVFGRLEQADMGIKVGDGDTAASHRVAGTDEVVAVLARLAELRRES</sequence>
<dbReference type="RefSeq" id="WP_209904718.1">
    <property type="nucleotide sequence ID" value="NZ_BAAAJW010000001.1"/>
</dbReference>
<reference evidence="3 4" key="1">
    <citation type="submission" date="2021-03" db="EMBL/GenBank/DDBJ databases">
        <title>Sequencing the genomes of 1000 actinobacteria strains.</title>
        <authorList>
            <person name="Klenk H.-P."/>
        </authorList>
    </citation>
    <scope>NUCLEOTIDE SEQUENCE [LARGE SCALE GENOMIC DNA]</scope>
    <source>
        <strain evidence="3 4">DSM 14566</strain>
    </source>
</reference>
<dbReference type="SUPFAM" id="SSF53756">
    <property type="entry name" value="UDP-Glycosyltransferase/glycogen phosphorylase"/>
    <property type="match status" value="1"/>
</dbReference>
<dbReference type="InterPro" id="IPR003337">
    <property type="entry name" value="Trehalose_PPase"/>
</dbReference>
<keyword evidence="3" id="KW-0328">Glycosyltransferase</keyword>
<dbReference type="CDD" id="cd03788">
    <property type="entry name" value="GT20_TPS"/>
    <property type="match status" value="1"/>
</dbReference>
<comment type="similarity">
    <text evidence="1">In the C-terminal section; belongs to the trehalose phosphatase family.</text>
</comment>
<comment type="similarity">
    <text evidence="2">Belongs to the glycosyltransferase 20 family.</text>
</comment>
<dbReference type="GO" id="GO:0004805">
    <property type="term" value="F:trehalose-phosphatase activity"/>
    <property type="evidence" value="ECO:0007669"/>
    <property type="project" value="UniProtKB-EC"/>
</dbReference>
<proteinExistence type="inferred from homology"/>
<dbReference type="Proteomes" id="UP001519290">
    <property type="component" value="Unassembled WGS sequence"/>
</dbReference>
<evidence type="ECO:0000256" key="1">
    <source>
        <dbReference type="ARBA" id="ARBA00006330"/>
    </source>
</evidence>
<name>A0ABS4X5Y7_9MICO</name>